<organism evidence="1 2">
    <name type="scientific">Persea americana</name>
    <name type="common">Avocado</name>
    <dbReference type="NCBI Taxonomy" id="3435"/>
    <lineage>
        <taxon>Eukaryota</taxon>
        <taxon>Viridiplantae</taxon>
        <taxon>Streptophyta</taxon>
        <taxon>Embryophyta</taxon>
        <taxon>Tracheophyta</taxon>
        <taxon>Spermatophyta</taxon>
        <taxon>Magnoliopsida</taxon>
        <taxon>Magnoliidae</taxon>
        <taxon>Laurales</taxon>
        <taxon>Lauraceae</taxon>
        <taxon>Persea</taxon>
    </lineage>
</organism>
<dbReference type="Proteomes" id="UP001234297">
    <property type="component" value="Chromosome 2"/>
</dbReference>
<evidence type="ECO:0000313" key="1">
    <source>
        <dbReference type="EMBL" id="KAJ8644120.1"/>
    </source>
</evidence>
<comment type="caution">
    <text evidence="1">The sequence shown here is derived from an EMBL/GenBank/DDBJ whole genome shotgun (WGS) entry which is preliminary data.</text>
</comment>
<evidence type="ECO:0000313" key="2">
    <source>
        <dbReference type="Proteomes" id="UP001234297"/>
    </source>
</evidence>
<sequence length="632" mass="71118">MAGKNVNLTIQGSNVIMENGILKLTMSQPDGALTGIQYGGMKNLLDTKLTQSQRGYWDINWNLPGGGDRYLLLKGTEFNIISSNNDRIEVSFRSICDPSERGTTLPLSVDKRFILRSGISGFYCYAIYERLAGWPAFDLVQTRLVFKLRRELFHYMAITDEKQRIMPMPEDLSPRRCKVLALPESVLLTNPINPALKGEVDDKYQYSMDNKDGGVHGWISSDPIVGFWIIFPSNEFRNGGPTKQNLTVHTGPAALAMFHGTHYIGDDIVANFREGEAWRKVFGPVFIYLNSTPSVSKAHHLWIDAKRQRLVEETTWPYNFVSSPYFLTTKERGSASGRLFVQDRYVSGALIPAKSAYVGLATARTEGSWQTESKGYQFWVSTDSNGTFTINNVVPGVYAVHGWVPGFIGDYLSNVLVTIFPGSEIQLGNITFSPPRDGPTLWEIGFPDRTAMGFFVPNPNPSYINKLYINSPEKFRQYGLWDRYTDTHPESDQVFVIGVNDSKKDWFFAHVTRRQKNNSYTSTTWQIKFNLASVKKGPYKLRLSIASSNHSDLQVRVNDPNGGHPLYEVFDLGSDSTIARHGIHGLYQLISIDVYSSLLVKGDNTIYLTQASEGNQFLGLLYDYLRLEGPAD</sequence>
<dbReference type="EMBL" id="CM056810">
    <property type="protein sequence ID" value="KAJ8644120.1"/>
    <property type="molecule type" value="Genomic_DNA"/>
</dbReference>
<name>A0ACC2MFA2_PERAE</name>
<reference evidence="1 2" key="1">
    <citation type="journal article" date="2022" name="Hortic Res">
        <title>A haplotype resolved chromosomal level avocado genome allows analysis of novel avocado genes.</title>
        <authorList>
            <person name="Nath O."/>
            <person name="Fletcher S.J."/>
            <person name="Hayward A."/>
            <person name="Shaw L.M."/>
            <person name="Masouleh A.K."/>
            <person name="Furtado A."/>
            <person name="Henry R.J."/>
            <person name="Mitter N."/>
        </authorList>
    </citation>
    <scope>NUCLEOTIDE SEQUENCE [LARGE SCALE GENOMIC DNA]</scope>
    <source>
        <strain evidence="2">cv. Hass</strain>
    </source>
</reference>
<gene>
    <name evidence="1" type="ORF">MRB53_005868</name>
</gene>
<protein>
    <submittedName>
        <fullName evidence="1">Uncharacterized protein</fullName>
    </submittedName>
</protein>
<proteinExistence type="predicted"/>
<keyword evidence="2" id="KW-1185">Reference proteome</keyword>
<accession>A0ACC2MFA2</accession>